<proteinExistence type="predicted"/>
<dbReference type="EMBL" id="HBGA01127484">
    <property type="protein sequence ID" value="CAD9035988.1"/>
    <property type="molecule type" value="Transcribed_RNA"/>
</dbReference>
<reference evidence="2" key="1">
    <citation type="submission" date="2021-01" db="EMBL/GenBank/DDBJ databases">
        <authorList>
            <person name="Corre E."/>
            <person name="Pelletier E."/>
            <person name="Niang G."/>
            <person name="Scheremetjew M."/>
            <person name="Finn R."/>
            <person name="Kale V."/>
            <person name="Holt S."/>
            <person name="Cochrane G."/>
            <person name="Meng A."/>
            <person name="Brown T."/>
            <person name="Cohen L."/>
        </authorList>
    </citation>
    <scope>NUCLEOTIDE SEQUENCE</scope>
    <source>
        <strain evidence="2">NIES-381</strain>
    </source>
</reference>
<protein>
    <submittedName>
        <fullName evidence="2">Uncharacterized protein</fullName>
    </submittedName>
</protein>
<accession>A0A7S1J9L7</accession>
<evidence type="ECO:0000256" key="1">
    <source>
        <dbReference type="SAM" id="MobiDB-lite"/>
    </source>
</evidence>
<feature type="region of interest" description="Disordered" evidence="1">
    <location>
        <begin position="1"/>
        <end position="47"/>
    </location>
</feature>
<organism evidence="2">
    <name type="scientific">Eutreptiella gymnastica</name>
    <dbReference type="NCBI Taxonomy" id="73025"/>
    <lineage>
        <taxon>Eukaryota</taxon>
        <taxon>Discoba</taxon>
        <taxon>Euglenozoa</taxon>
        <taxon>Euglenida</taxon>
        <taxon>Spirocuta</taxon>
        <taxon>Euglenophyceae</taxon>
        <taxon>Eutreptiales</taxon>
        <taxon>Eutreptiaceae</taxon>
        <taxon>Eutreptiella</taxon>
    </lineage>
</organism>
<evidence type="ECO:0000313" key="2">
    <source>
        <dbReference type="EMBL" id="CAD9035988.1"/>
    </source>
</evidence>
<feature type="compositionally biased region" description="Basic residues" evidence="1">
    <location>
        <begin position="1"/>
        <end position="10"/>
    </location>
</feature>
<name>A0A7S1J9L7_9EUGL</name>
<gene>
    <name evidence="2" type="ORF">EGYM00392_LOCUS47142</name>
</gene>
<dbReference type="AlphaFoldDB" id="A0A7S1J9L7"/>
<sequence>MSFRALHIKRPREDDSKCGDGPFSEPQAKHARHGPAKGPGTPPHPSSILALPTAPTVMVIAGRDQCCLLLPVDRPKGFPELERDIPSQVTCHSLGALFNVHTTALVSCTTGEAFVPDAEGRFPLHPLRHHGIQLQLHGSRRPEPPDPRRAQERRHMRELVVKHLQQELRWARDMFQTWRMKVQQREKAGRLHT</sequence>